<dbReference type="InterPro" id="IPR050097">
    <property type="entry name" value="Ferredoxin-NADP_redctase_2"/>
</dbReference>
<keyword evidence="3" id="KW-0560">Oxidoreductase</keyword>
<dbReference type="PANTHER" id="PTHR48105">
    <property type="entry name" value="THIOREDOXIN REDUCTASE 1-RELATED-RELATED"/>
    <property type="match status" value="1"/>
</dbReference>
<evidence type="ECO:0000313" key="8">
    <source>
        <dbReference type="Proteomes" id="UP000228896"/>
    </source>
</evidence>
<evidence type="ECO:0000256" key="1">
    <source>
        <dbReference type="ARBA" id="ARBA00022630"/>
    </source>
</evidence>
<feature type="domain" description="FAD/NAD(P)-binding" evidence="6">
    <location>
        <begin position="2"/>
        <end position="288"/>
    </location>
</feature>
<evidence type="ECO:0000259" key="6">
    <source>
        <dbReference type="Pfam" id="PF07992"/>
    </source>
</evidence>
<comment type="caution">
    <text evidence="7">The sequence shown here is derived from an EMBL/GenBank/DDBJ whole genome shotgun (WGS) entry which is preliminary data.</text>
</comment>
<evidence type="ECO:0000256" key="4">
    <source>
        <dbReference type="ARBA" id="ARBA00023157"/>
    </source>
</evidence>
<dbReference type="GO" id="GO:0016668">
    <property type="term" value="F:oxidoreductase activity, acting on a sulfur group of donors, NAD(P) as acceptor"/>
    <property type="evidence" value="ECO:0007669"/>
    <property type="project" value="UniProtKB-ARBA"/>
</dbReference>
<dbReference type="Pfam" id="PF07992">
    <property type="entry name" value="Pyr_redox_2"/>
    <property type="match status" value="1"/>
</dbReference>
<evidence type="ECO:0000256" key="2">
    <source>
        <dbReference type="ARBA" id="ARBA00022827"/>
    </source>
</evidence>
<evidence type="ECO:0000313" key="7">
    <source>
        <dbReference type="EMBL" id="PIV51939.1"/>
    </source>
</evidence>
<keyword evidence="1" id="KW-0285">Flavoprotein</keyword>
<keyword evidence="2" id="KW-0274">FAD</keyword>
<accession>A0A2M7DQ96</accession>
<evidence type="ECO:0000256" key="5">
    <source>
        <dbReference type="ARBA" id="ARBA00023284"/>
    </source>
</evidence>
<reference evidence="8" key="1">
    <citation type="submission" date="2017-09" db="EMBL/GenBank/DDBJ databases">
        <title>Depth-based differentiation of microbial function through sediment-hosted aquifers and enrichment of novel symbionts in the deep terrestrial subsurface.</title>
        <authorList>
            <person name="Probst A.J."/>
            <person name="Ladd B."/>
            <person name="Jarett J.K."/>
            <person name="Geller-Mcgrath D.E."/>
            <person name="Sieber C.M.K."/>
            <person name="Emerson J.B."/>
            <person name="Anantharaman K."/>
            <person name="Thomas B.C."/>
            <person name="Malmstrom R."/>
            <person name="Stieglmeier M."/>
            <person name="Klingl A."/>
            <person name="Woyke T."/>
            <person name="Ryan C.M."/>
            <person name="Banfield J.F."/>
        </authorList>
    </citation>
    <scope>NUCLEOTIDE SEQUENCE [LARGE SCALE GENOMIC DNA]</scope>
</reference>
<keyword evidence="5" id="KW-0676">Redox-active center</keyword>
<gene>
    <name evidence="7" type="ORF">COS18_01270</name>
</gene>
<dbReference type="AlphaFoldDB" id="A0A2M7DQ96"/>
<dbReference type="InterPro" id="IPR008255">
    <property type="entry name" value="Pyr_nucl-diS_OxRdtase_2_AS"/>
</dbReference>
<dbReference type="InterPro" id="IPR023753">
    <property type="entry name" value="FAD/NAD-binding_dom"/>
</dbReference>
<evidence type="ECO:0000256" key="3">
    <source>
        <dbReference type="ARBA" id="ARBA00023002"/>
    </source>
</evidence>
<proteinExistence type="predicted"/>
<dbReference type="PROSITE" id="PS00573">
    <property type="entry name" value="PYRIDINE_REDOX_2"/>
    <property type="match status" value="1"/>
</dbReference>
<organism evidence="7 8">
    <name type="scientific">Candidatus Falkowbacteria bacterium CG02_land_8_20_14_3_00_36_14</name>
    <dbReference type="NCBI Taxonomy" id="1974560"/>
    <lineage>
        <taxon>Bacteria</taxon>
        <taxon>Candidatus Falkowiibacteriota</taxon>
    </lineage>
</organism>
<name>A0A2M7DQ96_9BACT</name>
<sequence length="316" mass="34678">MYDTIIIGSGPAGMTAGIYAARREMKTIIIGKESGGQIALASEIENYPGFKKINNYDLIDKITEQVKNLGVAIKNNEVKSIKKQKDGSFILYDGKNEYAAKTIIIAMGLKPRRLAILGEKELIGHGVSYCANCDGPLYRNKIVAVVGGGNSALDATEVLSKIAAKVYLIHRRDEFKGFETLVDEIKARKNIIMMLNSELKEIIGPGKVAKVKILNNTNNKETEIKIDGVFIEIGRIAYTDLINGLVKRDEWGQIIIDDLGRTSDEGIFAAGDVTQTKFKQITIACGQGTIAALAAYQYLQLKQGKKANIYDRSVKK</sequence>
<dbReference type="PRINTS" id="PR00469">
    <property type="entry name" value="PNDRDTASEII"/>
</dbReference>
<dbReference type="PRINTS" id="PR00368">
    <property type="entry name" value="FADPNR"/>
</dbReference>
<dbReference type="EMBL" id="PETS01000024">
    <property type="protein sequence ID" value="PIV51939.1"/>
    <property type="molecule type" value="Genomic_DNA"/>
</dbReference>
<dbReference type="Proteomes" id="UP000228896">
    <property type="component" value="Unassembled WGS sequence"/>
</dbReference>
<protein>
    <submittedName>
        <fullName evidence="7">Thioredoxin-disulfide reductase</fullName>
    </submittedName>
</protein>
<dbReference type="SUPFAM" id="SSF51905">
    <property type="entry name" value="FAD/NAD(P)-binding domain"/>
    <property type="match status" value="1"/>
</dbReference>
<dbReference type="Gene3D" id="3.50.50.60">
    <property type="entry name" value="FAD/NAD(P)-binding domain"/>
    <property type="match status" value="2"/>
</dbReference>
<keyword evidence="4" id="KW-1015">Disulfide bond</keyword>
<dbReference type="InterPro" id="IPR036188">
    <property type="entry name" value="FAD/NAD-bd_sf"/>
</dbReference>